<dbReference type="Gene3D" id="3.10.180.10">
    <property type="entry name" value="2,3-Dihydroxybiphenyl 1,2-Dioxygenase, domain 1"/>
    <property type="match status" value="2"/>
</dbReference>
<gene>
    <name evidence="2" type="ORF">SAMN05660642_00769</name>
</gene>
<dbReference type="Pfam" id="PF18029">
    <property type="entry name" value="Glyoxalase_6"/>
    <property type="match status" value="2"/>
</dbReference>
<dbReference type="SUPFAM" id="SSF54593">
    <property type="entry name" value="Glyoxalase/Bleomycin resistance protein/Dihydroxybiphenyl dioxygenase"/>
    <property type="match status" value="2"/>
</dbReference>
<name>A0A1G9MT39_9ACTN</name>
<dbReference type="PANTHER" id="PTHR35908:SF1">
    <property type="entry name" value="CONSERVED PROTEIN"/>
    <property type="match status" value="1"/>
</dbReference>
<dbReference type="InterPro" id="IPR029068">
    <property type="entry name" value="Glyas_Bleomycin-R_OHBP_Dase"/>
</dbReference>
<feature type="domain" description="Glyoxalase-like" evidence="1">
    <location>
        <begin position="127"/>
        <end position="233"/>
    </location>
</feature>
<dbReference type="Proteomes" id="UP000198680">
    <property type="component" value="Unassembled WGS sequence"/>
</dbReference>
<feature type="domain" description="Glyoxalase-like" evidence="1">
    <location>
        <begin position="4"/>
        <end position="103"/>
    </location>
</feature>
<protein>
    <recommendedName>
        <fullName evidence="1">Glyoxalase-like domain-containing protein</fullName>
    </recommendedName>
</protein>
<organism evidence="2 3">
    <name type="scientific">Geodermatophilus siccatus</name>
    <dbReference type="NCBI Taxonomy" id="1137991"/>
    <lineage>
        <taxon>Bacteria</taxon>
        <taxon>Bacillati</taxon>
        <taxon>Actinomycetota</taxon>
        <taxon>Actinomycetes</taxon>
        <taxon>Geodermatophilales</taxon>
        <taxon>Geodermatophilaceae</taxon>
        <taxon>Geodermatophilus</taxon>
    </lineage>
</organism>
<proteinExistence type="predicted"/>
<dbReference type="EMBL" id="FNHE01000002">
    <property type="protein sequence ID" value="SDL77462.1"/>
    <property type="molecule type" value="Genomic_DNA"/>
</dbReference>
<sequence>MHAFVDVPARHVEGTRAFWSAVTGWPPGGAWPGHPEFTSLTPPTGTPYLHVQTIDGAPRVHLDLLGDLDVDPARLERLGAARGHPGDGWQVMTSPAGLPFCVCAESSPHQRPAATAWPGGHRSRLVQLCVDVPAERYDAELAFWRSATGWADEPVEDPEFARLVHRAESPVQLLVQRLGDDDGALRARAHLDLGSDDLAAEVARVRALGARELWPGNGFVALEDPAGLPFCVTANDPDR</sequence>
<dbReference type="InterPro" id="IPR041581">
    <property type="entry name" value="Glyoxalase_6"/>
</dbReference>
<reference evidence="3" key="1">
    <citation type="submission" date="2016-10" db="EMBL/GenBank/DDBJ databases">
        <authorList>
            <person name="Varghese N."/>
            <person name="Submissions S."/>
        </authorList>
    </citation>
    <scope>NUCLEOTIDE SEQUENCE [LARGE SCALE GENOMIC DNA]</scope>
    <source>
        <strain evidence="3">DSM 45419</strain>
    </source>
</reference>
<dbReference type="STRING" id="1137991.SAMN05660642_00769"/>
<dbReference type="PANTHER" id="PTHR35908">
    <property type="entry name" value="HYPOTHETICAL FUSION PROTEIN"/>
    <property type="match status" value="1"/>
</dbReference>
<evidence type="ECO:0000259" key="1">
    <source>
        <dbReference type="Pfam" id="PF18029"/>
    </source>
</evidence>
<evidence type="ECO:0000313" key="3">
    <source>
        <dbReference type="Proteomes" id="UP000198680"/>
    </source>
</evidence>
<evidence type="ECO:0000313" key="2">
    <source>
        <dbReference type="EMBL" id="SDL77462.1"/>
    </source>
</evidence>
<keyword evidence="3" id="KW-1185">Reference proteome</keyword>
<dbReference type="AlphaFoldDB" id="A0A1G9MT39"/>
<accession>A0A1G9MT39</accession>